<gene>
    <name evidence="1" type="ORF">DPMN_194470</name>
</gene>
<evidence type="ECO:0000313" key="1">
    <source>
        <dbReference type="EMBL" id="KAH3689540.1"/>
    </source>
</evidence>
<keyword evidence="2" id="KW-1185">Reference proteome</keyword>
<reference evidence="1" key="2">
    <citation type="submission" date="2020-11" db="EMBL/GenBank/DDBJ databases">
        <authorList>
            <person name="McCartney M.A."/>
            <person name="Auch B."/>
            <person name="Kono T."/>
            <person name="Mallez S."/>
            <person name="Becker A."/>
            <person name="Gohl D.M."/>
            <person name="Silverstein K.A.T."/>
            <person name="Koren S."/>
            <person name="Bechman K.B."/>
            <person name="Herman A."/>
            <person name="Abrahante J.E."/>
            <person name="Garbe J."/>
        </authorList>
    </citation>
    <scope>NUCLEOTIDE SEQUENCE</scope>
    <source>
        <strain evidence="1">Duluth1</strain>
        <tissue evidence="1">Whole animal</tissue>
    </source>
</reference>
<comment type="caution">
    <text evidence="1">The sequence shown here is derived from an EMBL/GenBank/DDBJ whole genome shotgun (WGS) entry which is preliminary data.</text>
</comment>
<name>A0A9D3Y0E8_DREPO</name>
<accession>A0A9D3Y0E8</accession>
<dbReference type="AlphaFoldDB" id="A0A9D3Y0E8"/>
<proteinExistence type="predicted"/>
<dbReference type="Proteomes" id="UP000828390">
    <property type="component" value="Unassembled WGS sequence"/>
</dbReference>
<sequence length="50" mass="5716">MKNLELGKCKNTPSTTLTTSQMKEHTSLYYEYAKLVKSRNTTPSTSRAFK</sequence>
<reference evidence="1" key="1">
    <citation type="journal article" date="2019" name="bioRxiv">
        <title>The Genome of the Zebra Mussel, Dreissena polymorpha: A Resource for Invasive Species Research.</title>
        <authorList>
            <person name="McCartney M.A."/>
            <person name="Auch B."/>
            <person name="Kono T."/>
            <person name="Mallez S."/>
            <person name="Zhang Y."/>
            <person name="Obille A."/>
            <person name="Becker A."/>
            <person name="Abrahante J.E."/>
            <person name="Garbe J."/>
            <person name="Badalamenti J.P."/>
            <person name="Herman A."/>
            <person name="Mangelson H."/>
            <person name="Liachko I."/>
            <person name="Sullivan S."/>
            <person name="Sone E.D."/>
            <person name="Koren S."/>
            <person name="Silverstein K.A.T."/>
            <person name="Beckman K.B."/>
            <person name="Gohl D.M."/>
        </authorList>
    </citation>
    <scope>NUCLEOTIDE SEQUENCE</scope>
    <source>
        <strain evidence="1">Duluth1</strain>
        <tissue evidence="1">Whole animal</tissue>
    </source>
</reference>
<dbReference type="EMBL" id="JAIWYP010000112">
    <property type="protein sequence ID" value="KAH3689540.1"/>
    <property type="molecule type" value="Genomic_DNA"/>
</dbReference>
<evidence type="ECO:0000313" key="2">
    <source>
        <dbReference type="Proteomes" id="UP000828390"/>
    </source>
</evidence>
<protein>
    <submittedName>
        <fullName evidence="1">Uncharacterized protein</fullName>
    </submittedName>
</protein>
<organism evidence="1 2">
    <name type="scientific">Dreissena polymorpha</name>
    <name type="common">Zebra mussel</name>
    <name type="synonym">Mytilus polymorpha</name>
    <dbReference type="NCBI Taxonomy" id="45954"/>
    <lineage>
        <taxon>Eukaryota</taxon>
        <taxon>Metazoa</taxon>
        <taxon>Spiralia</taxon>
        <taxon>Lophotrochozoa</taxon>
        <taxon>Mollusca</taxon>
        <taxon>Bivalvia</taxon>
        <taxon>Autobranchia</taxon>
        <taxon>Heteroconchia</taxon>
        <taxon>Euheterodonta</taxon>
        <taxon>Imparidentia</taxon>
        <taxon>Neoheterodontei</taxon>
        <taxon>Myida</taxon>
        <taxon>Dreissenoidea</taxon>
        <taxon>Dreissenidae</taxon>
        <taxon>Dreissena</taxon>
    </lineage>
</organism>